<keyword evidence="4" id="KW-0325">Glycoprotein</keyword>
<dbReference type="InterPro" id="IPR000436">
    <property type="entry name" value="Sushi_SCR_CCP_dom"/>
</dbReference>
<dbReference type="EMBL" id="LR790869">
    <property type="protein sequence ID" value="CAB3266731.1"/>
    <property type="molecule type" value="mRNA"/>
</dbReference>
<evidence type="ECO:0000256" key="3">
    <source>
        <dbReference type="ARBA" id="ARBA00023157"/>
    </source>
</evidence>
<dbReference type="PANTHER" id="PTHR19325:SF560">
    <property type="entry name" value="SUSHI, VON WILLEBRAND FACTOR TYPE A, EGF AND PENTRAXIN DOMAIN-CONTAINING PROTEIN 1"/>
    <property type="match status" value="1"/>
</dbReference>
<comment type="caution">
    <text evidence="5">Lacks conserved residue(s) required for the propagation of feature annotation.</text>
</comment>
<feature type="domain" description="Sushi" evidence="6">
    <location>
        <begin position="85"/>
        <end position="149"/>
    </location>
</feature>
<evidence type="ECO:0000256" key="2">
    <source>
        <dbReference type="ARBA" id="ARBA00022737"/>
    </source>
</evidence>
<dbReference type="SMART" id="SM00032">
    <property type="entry name" value="CCP"/>
    <property type="match status" value="3"/>
</dbReference>
<evidence type="ECO:0000259" key="6">
    <source>
        <dbReference type="PROSITE" id="PS50923"/>
    </source>
</evidence>
<evidence type="ECO:0000256" key="5">
    <source>
        <dbReference type="PROSITE-ProRule" id="PRU00302"/>
    </source>
</evidence>
<dbReference type="InterPro" id="IPR050350">
    <property type="entry name" value="Compl-Cell_Adhes-Reg"/>
</dbReference>
<keyword evidence="3" id="KW-1015">Disulfide bond</keyword>
<dbReference type="Gene3D" id="2.10.70.10">
    <property type="entry name" value="Complement Module, domain 1"/>
    <property type="match status" value="4"/>
</dbReference>
<keyword evidence="2" id="KW-0677">Repeat</keyword>
<organism evidence="7">
    <name type="scientific">Phallusia mammillata</name>
    <dbReference type="NCBI Taxonomy" id="59560"/>
    <lineage>
        <taxon>Eukaryota</taxon>
        <taxon>Metazoa</taxon>
        <taxon>Chordata</taxon>
        <taxon>Tunicata</taxon>
        <taxon>Ascidiacea</taxon>
        <taxon>Phlebobranchia</taxon>
        <taxon>Ascidiidae</taxon>
        <taxon>Phallusia</taxon>
    </lineage>
</organism>
<reference evidence="7" key="1">
    <citation type="submission" date="2020-04" db="EMBL/GenBank/DDBJ databases">
        <authorList>
            <person name="Neveu A P."/>
        </authorList>
    </citation>
    <scope>NUCLEOTIDE SEQUENCE</scope>
    <source>
        <tissue evidence="7">Whole embryo</tissue>
    </source>
</reference>
<feature type="domain" description="Sushi" evidence="6">
    <location>
        <begin position="27"/>
        <end position="84"/>
    </location>
</feature>
<evidence type="ECO:0000256" key="1">
    <source>
        <dbReference type="ARBA" id="ARBA00022659"/>
    </source>
</evidence>
<name>A0A6F9DU76_9ASCI</name>
<evidence type="ECO:0000256" key="4">
    <source>
        <dbReference type="ARBA" id="ARBA00023180"/>
    </source>
</evidence>
<proteinExistence type="evidence at transcript level"/>
<dbReference type="Pfam" id="PF00084">
    <property type="entry name" value="Sushi"/>
    <property type="match status" value="4"/>
</dbReference>
<dbReference type="PROSITE" id="PS50923">
    <property type="entry name" value="SUSHI"/>
    <property type="match status" value="3"/>
</dbReference>
<dbReference type="PANTHER" id="PTHR19325">
    <property type="entry name" value="COMPLEMENT COMPONENT-RELATED SUSHI DOMAIN-CONTAINING"/>
    <property type="match status" value="1"/>
</dbReference>
<dbReference type="InterPro" id="IPR035976">
    <property type="entry name" value="Sushi/SCR/CCP_sf"/>
</dbReference>
<feature type="domain" description="Sushi" evidence="6">
    <location>
        <begin position="150"/>
        <end position="212"/>
    </location>
</feature>
<gene>
    <name evidence="7" type="primary">Svep1-011</name>
</gene>
<evidence type="ECO:0000313" key="7">
    <source>
        <dbReference type="EMBL" id="CAB3266731.1"/>
    </source>
</evidence>
<dbReference type="AlphaFoldDB" id="A0A6F9DU76"/>
<accession>A0A6F9DU76</accession>
<sequence length="213" mass="22308">MHTLEGSPTITCGADGRWSSGPACVLIECDDPPTIDEATFFDASPYTPGDMATYTCSETHALNGPNQITCGADGTWSAGPVCILKFCPPPPSIPLGTFSPYQDTYMPSETVTYECCNGITITDTSGTTNTCGGGGTWTLTGASLPSCTPTGCPPPPIVLQGDVQSTDQKLTYAFNEMITYECNFSPKAGQTPSNTCGADGLWTNHSPDICEES</sequence>
<dbReference type="CDD" id="cd00033">
    <property type="entry name" value="CCP"/>
    <property type="match status" value="2"/>
</dbReference>
<protein>
    <submittedName>
        <fullName evidence="7">Sushi, von Willebrand factor type A, EGF and pentraxin domain-containing protein 1-like</fullName>
    </submittedName>
</protein>
<dbReference type="SUPFAM" id="SSF57535">
    <property type="entry name" value="Complement control module/SCR domain"/>
    <property type="match status" value="4"/>
</dbReference>
<keyword evidence="1 5" id="KW-0768">Sushi</keyword>